<keyword evidence="2" id="KW-1185">Reference proteome</keyword>
<dbReference type="RefSeq" id="WP_268918145.1">
    <property type="nucleotide sequence ID" value="NZ_JAPTMY010000030.1"/>
</dbReference>
<evidence type="ECO:0008006" key="3">
    <source>
        <dbReference type="Google" id="ProtNLM"/>
    </source>
</evidence>
<dbReference type="EMBL" id="JAPTMY010000030">
    <property type="protein sequence ID" value="MCZ0858793.1"/>
    <property type="molecule type" value="Genomic_DNA"/>
</dbReference>
<sequence length="25" mass="3147">MVERTEETVREWLSQWRQGRAEPSW</sequence>
<accession>A0ABT4IAL8</accession>
<reference evidence="1" key="1">
    <citation type="submission" date="2022-10" db="EMBL/GenBank/DDBJ databases">
        <title>Genome sequence of Actinomyces israelii ATCC 10048.</title>
        <authorList>
            <person name="Watt R.M."/>
            <person name="Tong W.M."/>
        </authorList>
    </citation>
    <scope>NUCLEOTIDE SEQUENCE</scope>
    <source>
        <strain evidence="1">ATCC 10048</strain>
    </source>
</reference>
<gene>
    <name evidence="1" type="ORF">OHJ16_12155</name>
</gene>
<proteinExistence type="predicted"/>
<evidence type="ECO:0000313" key="2">
    <source>
        <dbReference type="Proteomes" id="UP001072034"/>
    </source>
</evidence>
<name>A0ABT4IAL8_9ACTO</name>
<organism evidence="1 2">
    <name type="scientific">Actinomyces israelii</name>
    <dbReference type="NCBI Taxonomy" id="1659"/>
    <lineage>
        <taxon>Bacteria</taxon>
        <taxon>Bacillati</taxon>
        <taxon>Actinomycetota</taxon>
        <taxon>Actinomycetes</taxon>
        <taxon>Actinomycetales</taxon>
        <taxon>Actinomycetaceae</taxon>
        <taxon>Actinomyces</taxon>
    </lineage>
</organism>
<evidence type="ECO:0000313" key="1">
    <source>
        <dbReference type="EMBL" id="MCZ0858793.1"/>
    </source>
</evidence>
<comment type="caution">
    <text evidence="1">The sequence shown here is derived from an EMBL/GenBank/DDBJ whole genome shotgun (WGS) entry which is preliminary data.</text>
</comment>
<dbReference type="Proteomes" id="UP001072034">
    <property type="component" value="Unassembled WGS sequence"/>
</dbReference>
<protein>
    <recommendedName>
        <fullName evidence="3">Helix-turn-helix domain-containing protein</fullName>
    </recommendedName>
</protein>